<dbReference type="Proteomes" id="UP000050761">
    <property type="component" value="Unassembled WGS sequence"/>
</dbReference>
<evidence type="ECO:0000256" key="1">
    <source>
        <dbReference type="SAM" id="SignalP"/>
    </source>
</evidence>
<reference evidence="2 3" key="1">
    <citation type="submission" date="2018-11" db="EMBL/GenBank/DDBJ databases">
        <authorList>
            <consortium name="Pathogen Informatics"/>
        </authorList>
    </citation>
    <scope>NUCLEOTIDE SEQUENCE [LARGE SCALE GENOMIC DNA]</scope>
</reference>
<reference evidence="4" key="2">
    <citation type="submission" date="2019-09" db="UniProtKB">
        <authorList>
            <consortium name="WormBaseParasite"/>
        </authorList>
    </citation>
    <scope>IDENTIFICATION</scope>
</reference>
<gene>
    <name evidence="2" type="ORF">HPBE_LOCUS5402</name>
</gene>
<dbReference type="EMBL" id="UZAH01025464">
    <property type="protein sequence ID" value="VDO64435.1"/>
    <property type="molecule type" value="Genomic_DNA"/>
</dbReference>
<sequence>MSAINLWTILWAKVLLVNGPRSANTFSWEHVTEKTRSHVLSYLDARPEHAERVVDLMQRDLGTYNAQSAWATIEVPSDSPQWMSPDSTQMFCNSHCNHVQHIMKQEKLTRHFAHIRERSLETRHLRRVLESRALSRRVVSIGNIEREPQPAIEASRGLSLISSVLFR</sequence>
<dbReference type="OrthoDB" id="5866377at2759"/>
<feature type="chain" id="PRO_5044551393" evidence="1">
    <location>
        <begin position="26"/>
        <end position="167"/>
    </location>
</feature>
<dbReference type="WBParaSite" id="HPBE_0000540901-mRNA-1">
    <property type="protein sequence ID" value="HPBE_0000540901-mRNA-1"/>
    <property type="gene ID" value="HPBE_0000540901"/>
</dbReference>
<evidence type="ECO:0000313" key="2">
    <source>
        <dbReference type="EMBL" id="VDO64435.1"/>
    </source>
</evidence>
<dbReference type="AlphaFoldDB" id="A0A183FFS2"/>
<accession>A0A183FFS2</accession>
<feature type="signal peptide" evidence="1">
    <location>
        <begin position="1"/>
        <end position="25"/>
    </location>
</feature>
<name>A0A183FFS2_HELPZ</name>
<evidence type="ECO:0000313" key="4">
    <source>
        <dbReference type="WBParaSite" id="HPBE_0000540901-mRNA-1"/>
    </source>
</evidence>
<proteinExistence type="predicted"/>
<keyword evidence="3" id="KW-1185">Reference proteome</keyword>
<protein>
    <submittedName>
        <fullName evidence="2 4">Uncharacterized protein</fullName>
    </submittedName>
</protein>
<keyword evidence="1" id="KW-0732">Signal</keyword>
<organism evidence="3 4">
    <name type="scientific">Heligmosomoides polygyrus</name>
    <name type="common">Parasitic roundworm</name>
    <dbReference type="NCBI Taxonomy" id="6339"/>
    <lineage>
        <taxon>Eukaryota</taxon>
        <taxon>Metazoa</taxon>
        <taxon>Ecdysozoa</taxon>
        <taxon>Nematoda</taxon>
        <taxon>Chromadorea</taxon>
        <taxon>Rhabditida</taxon>
        <taxon>Rhabditina</taxon>
        <taxon>Rhabditomorpha</taxon>
        <taxon>Strongyloidea</taxon>
        <taxon>Heligmosomidae</taxon>
        <taxon>Heligmosomoides</taxon>
    </lineage>
</organism>
<accession>A0A3P8AVE7</accession>
<evidence type="ECO:0000313" key="3">
    <source>
        <dbReference type="Proteomes" id="UP000050761"/>
    </source>
</evidence>